<gene>
    <name evidence="2" type="ORF">PbJCM13498_29450</name>
</gene>
<keyword evidence="1" id="KW-0812">Transmembrane</keyword>
<dbReference type="InterPro" id="IPR025635">
    <property type="entry name" value="DUF4293"/>
</dbReference>
<evidence type="ECO:0000256" key="1">
    <source>
        <dbReference type="SAM" id="Phobius"/>
    </source>
</evidence>
<dbReference type="AlphaFoldDB" id="A0A5M4B1P3"/>
<feature type="transmembrane region" description="Helical" evidence="1">
    <location>
        <begin position="53"/>
        <end position="78"/>
    </location>
</feature>
<evidence type="ECO:0000313" key="3">
    <source>
        <dbReference type="Proteomes" id="UP000391834"/>
    </source>
</evidence>
<keyword evidence="1" id="KW-1133">Transmembrane helix</keyword>
<proteinExistence type="predicted"/>
<name>A0A5M4B1P3_9BACT</name>
<sequence length="154" mass="17148">MLQRIQSIYLLGALLLIAALFFVPFAEIIGGDGAIYVFDRAGVYLQEAKNPEIIYSGLPIQILLGIIALVNLVTIFSFKKRIRQIRLSVFNILLMIGLSGVIFYFTSHSAGLLDGKYSFEPSLVMPLIAVVLTYLAIRNIGRDEALVRSVDRIR</sequence>
<accession>A0A5M4B1P3</accession>
<organism evidence="2 3">
    <name type="scientific">Prolixibacter bellariivorans</name>
    <dbReference type="NCBI Taxonomy" id="314319"/>
    <lineage>
        <taxon>Bacteria</taxon>
        <taxon>Pseudomonadati</taxon>
        <taxon>Bacteroidota</taxon>
        <taxon>Bacteroidia</taxon>
        <taxon>Marinilabiliales</taxon>
        <taxon>Prolixibacteraceae</taxon>
        <taxon>Prolixibacter</taxon>
    </lineage>
</organism>
<comment type="caution">
    <text evidence="2">The sequence shown here is derived from an EMBL/GenBank/DDBJ whole genome shotgun (WGS) entry which is preliminary data.</text>
</comment>
<dbReference type="Proteomes" id="UP000391834">
    <property type="component" value="Unassembled WGS sequence"/>
</dbReference>
<reference evidence="2 3" key="1">
    <citation type="submission" date="2019-10" db="EMBL/GenBank/DDBJ databases">
        <title>Prolixibacter strains distinguished by the presence of nitrate reductase genes were adept at nitrate-dependent anaerobic corrosion of metallic iron and carbon steel.</title>
        <authorList>
            <person name="Iino T."/>
            <person name="Shono N."/>
            <person name="Ito K."/>
            <person name="Nakamura R."/>
            <person name="Sueoka K."/>
            <person name="Harayama S."/>
            <person name="Ohkuma M."/>
        </authorList>
    </citation>
    <scope>NUCLEOTIDE SEQUENCE [LARGE SCALE GENOMIC DNA]</scope>
    <source>
        <strain evidence="2 3">JCM 13498</strain>
    </source>
</reference>
<protein>
    <submittedName>
        <fullName evidence="2">Membrane protein</fullName>
    </submittedName>
</protein>
<feature type="transmembrane region" description="Helical" evidence="1">
    <location>
        <begin position="117"/>
        <end position="137"/>
    </location>
</feature>
<dbReference type="RefSeq" id="WP_025863948.1">
    <property type="nucleotide sequence ID" value="NZ_BLAX01000001.1"/>
</dbReference>
<dbReference type="Pfam" id="PF14126">
    <property type="entry name" value="DUF4293"/>
    <property type="match status" value="1"/>
</dbReference>
<keyword evidence="1" id="KW-0472">Membrane</keyword>
<feature type="transmembrane region" description="Helical" evidence="1">
    <location>
        <begin position="85"/>
        <end position="105"/>
    </location>
</feature>
<evidence type="ECO:0000313" key="2">
    <source>
        <dbReference type="EMBL" id="GET34082.1"/>
    </source>
</evidence>
<keyword evidence="3" id="KW-1185">Reference proteome</keyword>
<dbReference type="EMBL" id="BLAX01000001">
    <property type="protein sequence ID" value="GET34082.1"/>
    <property type="molecule type" value="Genomic_DNA"/>
</dbReference>
<dbReference type="OrthoDB" id="594989at2"/>